<sequence length="282" mass="31102">MAGQRAAKKTGRARKGTQVGGRKNVGRIAAERSENGIVSKEEDRAQSAPNEELEVESESDKRSSNEEEVISDDLSQKEGLEVEQEVGEQLSDSGDSDSASEDDDESEDDGESEDGDDFPRKKKAKLSKHDDGSAGFSSALNAILGSHLKAHDRKDPIMARKKVTAKKLENDKLEQKAKRAMLAEKKKLLNKTRTKDIIPSVSAENESGTEIREVLEKERRLRKIAQKGVVKLFNAILSTQVKSERDGAERIGDVKNRTEKKELLTEISKEKFLDLVKAAGDS</sequence>
<comment type="similarity">
    <text evidence="1">Belongs to the RRP15 family.</text>
</comment>
<dbReference type="PANTHER" id="PTHR13245:SF14">
    <property type="entry name" value="RRP15-LIKE PROTEIN"/>
    <property type="match status" value="1"/>
</dbReference>
<dbReference type="GO" id="GO:0000466">
    <property type="term" value="P:maturation of 5.8S rRNA from tricistronic rRNA transcript (SSU-rRNA, 5.8S rRNA, LSU-rRNA)"/>
    <property type="evidence" value="ECO:0007669"/>
    <property type="project" value="EnsemblFungi"/>
</dbReference>
<dbReference type="GO" id="GO:0030687">
    <property type="term" value="C:preribosome, large subunit precursor"/>
    <property type="evidence" value="ECO:0007669"/>
    <property type="project" value="EnsemblFungi"/>
</dbReference>
<evidence type="ECO:0000256" key="2">
    <source>
        <dbReference type="SAM" id="MobiDB-lite"/>
    </source>
</evidence>
<evidence type="ECO:0000256" key="1">
    <source>
        <dbReference type="ARBA" id="ARBA00007462"/>
    </source>
</evidence>
<evidence type="ECO:0000313" key="3">
    <source>
        <dbReference type="EMBL" id="SCU80053.1"/>
    </source>
</evidence>
<dbReference type="Proteomes" id="UP000190274">
    <property type="component" value="Chromosome B"/>
</dbReference>
<evidence type="ECO:0000313" key="4">
    <source>
        <dbReference type="Proteomes" id="UP000190274"/>
    </source>
</evidence>
<feature type="compositionally biased region" description="Basic and acidic residues" evidence="2">
    <location>
        <begin position="29"/>
        <end position="45"/>
    </location>
</feature>
<keyword evidence="4" id="KW-1185">Reference proteome</keyword>
<feature type="compositionally biased region" description="Acidic residues" evidence="2">
    <location>
        <begin position="94"/>
        <end position="116"/>
    </location>
</feature>
<dbReference type="STRING" id="1266660.A0A1G4IT51"/>
<gene>
    <name evidence="3" type="ORF">LADA_0B04786G</name>
</gene>
<feature type="region of interest" description="Disordered" evidence="2">
    <location>
        <begin position="1"/>
        <end position="137"/>
    </location>
</feature>
<accession>A0A1G4IT51</accession>
<dbReference type="Pfam" id="PF07890">
    <property type="entry name" value="Rrp15p"/>
    <property type="match status" value="1"/>
</dbReference>
<protein>
    <submittedName>
        <fullName evidence="3">LADA_0B04786g1_1</fullName>
    </submittedName>
</protein>
<reference evidence="4" key="1">
    <citation type="submission" date="2016-03" db="EMBL/GenBank/DDBJ databases">
        <authorList>
            <person name="Devillers H."/>
        </authorList>
    </citation>
    <scope>NUCLEOTIDE SEQUENCE [LARGE SCALE GENOMIC DNA]</scope>
</reference>
<dbReference type="OrthoDB" id="20949at2759"/>
<proteinExistence type="inferred from homology"/>
<feature type="compositionally biased region" description="Basic residues" evidence="2">
    <location>
        <begin position="1"/>
        <end position="15"/>
    </location>
</feature>
<dbReference type="PANTHER" id="PTHR13245">
    <property type="entry name" value="RRP15-LIKE PROTEIN"/>
    <property type="match status" value="1"/>
</dbReference>
<dbReference type="EMBL" id="LT598456">
    <property type="protein sequence ID" value="SCU80053.1"/>
    <property type="molecule type" value="Genomic_DNA"/>
</dbReference>
<dbReference type="AlphaFoldDB" id="A0A1G4IT51"/>
<organism evidence="3 4">
    <name type="scientific">Lachancea dasiensis</name>
    <dbReference type="NCBI Taxonomy" id="1072105"/>
    <lineage>
        <taxon>Eukaryota</taxon>
        <taxon>Fungi</taxon>
        <taxon>Dikarya</taxon>
        <taxon>Ascomycota</taxon>
        <taxon>Saccharomycotina</taxon>
        <taxon>Saccharomycetes</taxon>
        <taxon>Saccharomycetales</taxon>
        <taxon>Saccharomycetaceae</taxon>
        <taxon>Lachancea</taxon>
    </lineage>
</organism>
<name>A0A1G4IT51_9SACH</name>
<dbReference type="GO" id="GO:0000463">
    <property type="term" value="P:maturation of LSU-rRNA from tricistronic rRNA transcript (SSU-rRNA, 5.8S rRNA, LSU-rRNA)"/>
    <property type="evidence" value="ECO:0007669"/>
    <property type="project" value="EnsemblFungi"/>
</dbReference>
<dbReference type="InterPro" id="IPR012459">
    <property type="entry name" value="Rrp15"/>
</dbReference>